<reference evidence="3" key="3">
    <citation type="submission" date="2018-08" db="UniProtKB">
        <authorList>
            <consortium name="EnsemblPlants"/>
        </authorList>
    </citation>
    <scope>IDENTIFICATION</scope>
    <source>
        <strain evidence="3">cv. Bd21</strain>
    </source>
</reference>
<feature type="compositionally biased region" description="Low complexity" evidence="1">
    <location>
        <begin position="104"/>
        <end position="117"/>
    </location>
</feature>
<gene>
    <name evidence="2" type="ORF">BRADI_1g49047v3</name>
</gene>
<feature type="region of interest" description="Disordered" evidence="1">
    <location>
        <begin position="33"/>
        <end position="65"/>
    </location>
</feature>
<sequence>MFWEHCFTRRAGDPLPTVSQTLPLHSCSRPLSCRRRRRSTSASPISLSSPSATSPPPSHLAQSPPAPFLCAAPAAAAAEEEEGTALPCCAPRRGCGVRGGAGQAPGAAPGGAAAAGRGPPGTPGAGGVGHGPRPPPARPIPLRRLPPLPPPHLLRRTSPRHRQGVIIRINHCKKAPVNSNSSFVQWGIILNVTEVQGQQGICQISSIC</sequence>
<feature type="compositionally biased region" description="Pro residues" evidence="1">
    <location>
        <begin position="132"/>
        <end position="152"/>
    </location>
</feature>
<evidence type="ECO:0000256" key="1">
    <source>
        <dbReference type="SAM" id="MobiDB-lite"/>
    </source>
</evidence>
<reference evidence="2 3" key="1">
    <citation type="journal article" date="2010" name="Nature">
        <title>Genome sequencing and analysis of the model grass Brachypodium distachyon.</title>
        <authorList>
            <consortium name="International Brachypodium Initiative"/>
        </authorList>
    </citation>
    <scope>NUCLEOTIDE SEQUENCE [LARGE SCALE GENOMIC DNA]</scope>
    <source>
        <strain evidence="2 3">Bd21</strain>
    </source>
</reference>
<feature type="region of interest" description="Disordered" evidence="1">
    <location>
        <begin position="99"/>
        <end position="156"/>
    </location>
</feature>
<evidence type="ECO:0000313" key="2">
    <source>
        <dbReference type="EMBL" id="PNT76514.1"/>
    </source>
</evidence>
<feature type="compositionally biased region" description="Low complexity" evidence="1">
    <location>
        <begin position="40"/>
        <end position="52"/>
    </location>
</feature>
<evidence type="ECO:0000313" key="4">
    <source>
        <dbReference type="Proteomes" id="UP000008810"/>
    </source>
</evidence>
<accession>A0A2K2DQG1</accession>
<reference evidence="2" key="2">
    <citation type="submission" date="2017-06" db="EMBL/GenBank/DDBJ databases">
        <title>WGS assembly of Brachypodium distachyon.</title>
        <authorList>
            <consortium name="The International Brachypodium Initiative"/>
            <person name="Lucas S."/>
            <person name="Harmon-Smith M."/>
            <person name="Lail K."/>
            <person name="Tice H."/>
            <person name="Grimwood J."/>
            <person name="Bruce D."/>
            <person name="Barry K."/>
            <person name="Shu S."/>
            <person name="Lindquist E."/>
            <person name="Wang M."/>
            <person name="Pitluck S."/>
            <person name="Vogel J.P."/>
            <person name="Garvin D.F."/>
            <person name="Mockler T.C."/>
            <person name="Schmutz J."/>
            <person name="Rokhsar D."/>
            <person name="Bevan M.W."/>
        </authorList>
    </citation>
    <scope>NUCLEOTIDE SEQUENCE</scope>
    <source>
        <strain evidence="2">Bd21</strain>
    </source>
</reference>
<organism evidence="2">
    <name type="scientific">Brachypodium distachyon</name>
    <name type="common">Purple false brome</name>
    <name type="synonym">Trachynia distachya</name>
    <dbReference type="NCBI Taxonomy" id="15368"/>
    <lineage>
        <taxon>Eukaryota</taxon>
        <taxon>Viridiplantae</taxon>
        <taxon>Streptophyta</taxon>
        <taxon>Embryophyta</taxon>
        <taxon>Tracheophyta</taxon>
        <taxon>Spermatophyta</taxon>
        <taxon>Magnoliopsida</taxon>
        <taxon>Liliopsida</taxon>
        <taxon>Poales</taxon>
        <taxon>Poaceae</taxon>
        <taxon>BOP clade</taxon>
        <taxon>Pooideae</taxon>
        <taxon>Stipodae</taxon>
        <taxon>Brachypodieae</taxon>
        <taxon>Brachypodium</taxon>
    </lineage>
</organism>
<dbReference type="AlphaFoldDB" id="A0A2K2DQG1"/>
<name>A0A2K2DQG1_BRADI</name>
<dbReference type="EMBL" id="CM000880">
    <property type="protein sequence ID" value="PNT76514.1"/>
    <property type="molecule type" value="Genomic_DNA"/>
</dbReference>
<dbReference type="Gramene" id="PNT76514">
    <property type="protein sequence ID" value="PNT76514"/>
    <property type="gene ID" value="BRADI_1g49047v3"/>
</dbReference>
<protein>
    <submittedName>
        <fullName evidence="2 3">Uncharacterized protein</fullName>
    </submittedName>
</protein>
<dbReference type="Proteomes" id="UP000008810">
    <property type="component" value="Chromosome 1"/>
</dbReference>
<dbReference type="InParanoid" id="A0A2K2DQG1"/>
<proteinExistence type="predicted"/>
<keyword evidence="4" id="KW-1185">Reference proteome</keyword>
<dbReference type="EnsemblPlants" id="PNT76514">
    <property type="protein sequence ID" value="PNT76514"/>
    <property type="gene ID" value="BRADI_1g49047v3"/>
</dbReference>
<evidence type="ECO:0000313" key="3">
    <source>
        <dbReference type="EnsemblPlants" id="PNT76514"/>
    </source>
</evidence>